<evidence type="ECO:0000256" key="4">
    <source>
        <dbReference type="ARBA" id="ARBA00022806"/>
    </source>
</evidence>
<sequence>MDDNMVTICVDGENKTNKISDWTLWSGYGNGDVMLTCHFRSGKKYTRPLSVCQITPTSTLHNVFLERKGFAVTSRAERVILYGNKYAVVYYSGNDKPYIMKTAGLNFQACSNFTEHAVFDYFCRIAEERISDARGNDRSIAENVLRQIKRIVPHPDTALHAYCSGQNKKRDFSGNLIFPFGLNESQLLAVERAFSSQISIIEGPPGTGKTQTILNIVANILIQNKTVAILSNNNTAVSNVYEKMDKQGLGYLIARLGSSENRQRFFSTLSLIPDEVLSDSPPIGVIDDVLQQVKKYLNAINQVALLKAEIDELNIEHKYLQQWQERNLLSEESFASSHHFSSRKTADLMAYIHYLSGRRVGFKNRIDLFLNFRIIRVKPLKNQEKRLGIFTSLQLSFYKKSIQEKQKSLDEYNVILATSDFNTLLGQLVSLSMDYLKGYLKKSIPITKSFFAETYKDNFNQFIKRFPIIGSSTHSIINSLGNGAILDYVIIDEASQQDIVPGILGLGCARNVIVVGDRKQLPHVPVFSSSIPPTEYYNCVTNSLLDSLCILFGKTAPVTLLKEHYRCHPKIIQFCNKQFYDNTLIPLTTDSGESSLSLVITAKGNHTRNFSNLRELESIEEHSWDEKSSRGYIAPYNAQVNLAETVLPADFVKSTVHKFQGRECDEIVFSTVLDRKHSSQQSKNIMFVDDPNLVNVAVSRARKKFTLVTGDDVFENHGKHIAALIRYIKYYANDEDICESPVISAFDLLYSEYDKSLERLNIQLNPDDSNFKSEQIVASLLRDALSLDNYRNMMFHSQIALNQLVSLELGEFTPRELSFMHNRASCDFVIYYKVGKTPLGVIEVDGGYHLESPQIERDELKNSILKKCNLPLLRLCTIDSNIEGKLGAFLSGLLH</sequence>
<organism evidence="9 10">
    <name type="scientific">Edwardsiella piscicida</name>
    <dbReference type="NCBI Taxonomy" id="1263550"/>
    <lineage>
        <taxon>Bacteria</taxon>
        <taxon>Pseudomonadati</taxon>
        <taxon>Pseudomonadota</taxon>
        <taxon>Gammaproteobacteria</taxon>
        <taxon>Enterobacterales</taxon>
        <taxon>Hafniaceae</taxon>
        <taxon>Edwardsiella</taxon>
    </lineage>
</organism>
<dbReference type="InterPro" id="IPR024402">
    <property type="entry name" value="DUF2726"/>
</dbReference>
<evidence type="ECO:0000313" key="9">
    <source>
        <dbReference type="EMBL" id="ACY85322.1"/>
    </source>
</evidence>
<evidence type="ECO:0000259" key="8">
    <source>
        <dbReference type="Pfam" id="PF13087"/>
    </source>
</evidence>
<dbReference type="GO" id="GO:0005524">
    <property type="term" value="F:ATP binding"/>
    <property type="evidence" value="ECO:0007669"/>
    <property type="project" value="UniProtKB-KW"/>
</dbReference>
<dbReference type="GO" id="GO:0016787">
    <property type="term" value="F:hydrolase activity"/>
    <property type="evidence" value="ECO:0007669"/>
    <property type="project" value="UniProtKB-KW"/>
</dbReference>
<dbReference type="CDD" id="cd17934">
    <property type="entry name" value="DEXXQc_Upf1-like"/>
    <property type="match status" value="1"/>
</dbReference>
<feature type="domain" description="DNA2/NAM7 helicase-like C-terminal" evidence="8">
    <location>
        <begin position="624"/>
        <end position="708"/>
    </location>
</feature>
<dbReference type="Pfam" id="PF13086">
    <property type="entry name" value="AAA_11"/>
    <property type="match status" value="1"/>
</dbReference>
<evidence type="ECO:0000256" key="5">
    <source>
        <dbReference type="ARBA" id="ARBA00022840"/>
    </source>
</evidence>
<feature type="domain" description="DNA2/NAM7 helicase helicase" evidence="7">
    <location>
        <begin position="182"/>
        <end position="522"/>
    </location>
</feature>
<dbReference type="InterPro" id="IPR050534">
    <property type="entry name" value="Coronavir_polyprotein_1ab"/>
</dbReference>
<evidence type="ECO:0000256" key="3">
    <source>
        <dbReference type="ARBA" id="ARBA00022801"/>
    </source>
</evidence>
<dbReference type="KEGG" id="etr:ETAE_2487"/>
<dbReference type="PANTHER" id="PTHR43788:SF8">
    <property type="entry name" value="DNA-BINDING PROTEIN SMUBP-2"/>
    <property type="match status" value="1"/>
</dbReference>
<evidence type="ECO:0000256" key="1">
    <source>
        <dbReference type="ARBA" id="ARBA00007913"/>
    </source>
</evidence>
<proteinExistence type="inferred from homology"/>
<dbReference type="Pfam" id="PF13087">
    <property type="entry name" value="AAA_12"/>
    <property type="match status" value="1"/>
</dbReference>
<dbReference type="InterPro" id="IPR027417">
    <property type="entry name" value="P-loop_NTPase"/>
</dbReference>
<accession>A0AAU8PUM9</accession>
<keyword evidence="4 9" id="KW-0347">Helicase</keyword>
<gene>
    <name evidence="9" type="ordered locus">ETAE_2487</name>
</gene>
<keyword evidence="3" id="KW-0378">Hydrolase</keyword>
<protein>
    <submittedName>
        <fullName evidence="9">Superfamily I DNA and RNA helicase</fullName>
    </submittedName>
</protein>
<evidence type="ECO:0000256" key="2">
    <source>
        <dbReference type="ARBA" id="ARBA00022741"/>
    </source>
</evidence>
<comment type="similarity">
    <text evidence="1">Belongs to the DNA2/NAM7 helicase family.</text>
</comment>
<dbReference type="GO" id="GO:0043139">
    <property type="term" value="F:5'-3' DNA helicase activity"/>
    <property type="evidence" value="ECO:0007669"/>
    <property type="project" value="TreeGrafter"/>
</dbReference>
<reference evidence="9 10" key="1">
    <citation type="journal article" date="2009" name="PLoS ONE">
        <title>Genome sequence of the versatile fish pathogen Edwardsiella tarda provides insights into its adaptation to broad host ranges and intracellular niches.</title>
        <authorList>
            <person name="Wang Q."/>
            <person name="Yang M."/>
            <person name="Xiao J."/>
            <person name="Wu H."/>
            <person name="Wang X."/>
            <person name="Lv Y."/>
            <person name="Xu L."/>
            <person name="Zheng H."/>
            <person name="Wang S."/>
            <person name="Zhao G."/>
            <person name="Liu Q."/>
            <person name="Zhang Y."/>
        </authorList>
    </citation>
    <scope>NUCLEOTIDE SEQUENCE [LARGE SCALE GENOMIC DNA]</scope>
    <source>
        <strain evidence="10">EIB202 / CCTCC M208068</strain>
    </source>
</reference>
<dbReference type="CDD" id="cd18808">
    <property type="entry name" value="SF1_C_Upf1"/>
    <property type="match status" value="1"/>
</dbReference>
<dbReference type="Pfam" id="PF10881">
    <property type="entry name" value="DUF2726"/>
    <property type="match status" value="1"/>
</dbReference>
<keyword evidence="2" id="KW-0547">Nucleotide-binding</keyword>
<keyword evidence="5" id="KW-0067">ATP-binding</keyword>
<evidence type="ECO:0000259" key="7">
    <source>
        <dbReference type="Pfam" id="PF13086"/>
    </source>
</evidence>
<dbReference type="EMBL" id="CP001135">
    <property type="protein sequence ID" value="ACY85322.1"/>
    <property type="molecule type" value="Genomic_DNA"/>
</dbReference>
<dbReference type="AlphaFoldDB" id="A0AAU8PUM9"/>
<keyword evidence="10" id="KW-1185">Reference proteome</keyword>
<dbReference type="Gene3D" id="3.40.50.300">
    <property type="entry name" value="P-loop containing nucleotide triphosphate hydrolases"/>
    <property type="match status" value="2"/>
</dbReference>
<dbReference type="InterPro" id="IPR041677">
    <property type="entry name" value="DNA2/NAM7_AAA_11"/>
</dbReference>
<evidence type="ECO:0000313" key="10">
    <source>
        <dbReference type="Proteomes" id="UP000002634"/>
    </source>
</evidence>
<dbReference type="InterPro" id="IPR041679">
    <property type="entry name" value="DNA2/NAM7-like_C"/>
</dbReference>
<dbReference type="InterPro" id="IPR047187">
    <property type="entry name" value="SF1_C_Upf1"/>
</dbReference>
<dbReference type="PANTHER" id="PTHR43788">
    <property type="entry name" value="DNA2/NAM7 HELICASE FAMILY MEMBER"/>
    <property type="match status" value="1"/>
</dbReference>
<evidence type="ECO:0000259" key="6">
    <source>
        <dbReference type="Pfam" id="PF10881"/>
    </source>
</evidence>
<feature type="domain" description="DUF2726" evidence="6">
    <location>
        <begin position="798"/>
        <end position="881"/>
    </location>
</feature>
<name>A0AAU8PUM9_EDWPI</name>
<dbReference type="Proteomes" id="UP000002634">
    <property type="component" value="Chromosome"/>
</dbReference>
<dbReference type="SUPFAM" id="SSF52540">
    <property type="entry name" value="P-loop containing nucleoside triphosphate hydrolases"/>
    <property type="match status" value="1"/>
</dbReference>